<comment type="caution">
    <text evidence="1">The sequence shown here is derived from an EMBL/GenBank/DDBJ whole genome shotgun (WGS) entry which is preliminary data.</text>
</comment>
<evidence type="ECO:0000313" key="2">
    <source>
        <dbReference type="Proteomes" id="UP000249082"/>
    </source>
</evidence>
<reference evidence="1 2" key="1">
    <citation type="submission" date="2017-08" db="EMBL/GenBank/DDBJ databases">
        <title>Infants hospitalized years apart are colonized by the same room-sourced microbial strains.</title>
        <authorList>
            <person name="Brooks B."/>
            <person name="Olm M.R."/>
            <person name="Firek B.A."/>
            <person name="Baker R."/>
            <person name="Thomas B.C."/>
            <person name="Morowitz M.J."/>
            <person name="Banfield J.F."/>
        </authorList>
    </citation>
    <scope>NUCLEOTIDE SEQUENCE [LARGE SCALE GENOMIC DNA]</scope>
    <source>
        <strain evidence="1">S2_005_002_R2_33</strain>
    </source>
</reference>
<proteinExistence type="predicted"/>
<gene>
    <name evidence="1" type="ORF">DI555_14780</name>
</gene>
<dbReference type="EMBL" id="QFPX01000011">
    <property type="protein sequence ID" value="PZQ53997.1"/>
    <property type="molecule type" value="Genomic_DNA"/>
</dbReference>
<dbReference type="Proteomes" id="UP000249082">
    <property type="component" value="Unassembled WGS sequence"/>
</dbReference>
<sequence>MAPCGHLHFHHRSDLYREDFSSAPIGLQGLFIHEMTHVWQSQQKGRWYLPLMRHPFCRYDYTLRPGWTLDRYGIEQQAEIVRHAFLLDLGRHVPGAPPLGSYRGILPFGHLSA</sequence>
<evidence type="ECO:0008006" key="3">
    <source>
        <dbReference type="Google" id="ProtNLM"/>
    </source>
</evidence>
<evidence type="ECO:0000313" key="1">
    <source>
        <dbReference type="EMBL" id="PZQ53997.1"/>
    </source>
</evidence>
<protein>
    <recommendedName>
        <fullName evidence="3">Vgr related protein</fullName>
    </recommendedName>
</protein>
<organism evidence="1 2">
    <name type="scientific">Novosphingobium pentaromativorans</name>
    <dbReference type="NCBI Taxonomy" id="205844"/>
    <lineage>
        <taxon>Bacteria</taxon>
        <taxon>Pseudomonadati</taxon>
        <taxon>Pseudomonadota</taxon>
        <taxon>Alphaproteobacteria</taxon>
        <taxon>Sphingomonadales</taxon>
        <taxon>Sphingomonadaceae</taxon>
        <taxon>Novosphingobium</taxon>
    </lineage>
</organism>
<accession>A0A2W5Q978</accession>
<dbReference type="AlphaFoldDB" id="A0A2W5Q978"/>
<name>A0A2W5Q978_9SPHN</name>